<dbReference type="Proteomes" id="UP000318483">
    <property type="component" value="Chromosome"/>
</dbReference>
<evidence type="ECO:0000256" key="9">
    <source>
        <dbReference type="PROSITE-ProRule" id="PRU10125"/>
    </source>
</evidence>
<gene>
    <name evidence="8" type="primary">dapF</name>
    <name evidence="10" type="ORF">FPZ52_08615</name>
</gene>
<feature type="active site" evidence="9">
    <location>
        <position position="80"/>
    </location>
</feature>
<keyword evidence="8" id="KW-0963">Cytoplasm</keyword>
<reference evidence="10 11" key="1">
    <citation type="submission" date="2019-07" db="EMBL/GenBank/DDBJ databases">
        <title>Litoreibacter alkalisoli sp. nov., isolated from saline-alkaline soil.</title>
        <authorList>
            <person name="Wang S."/>
            <person name="Xu L."/>
            <person name="Xing Y.-T."/>
            <person name="Sun J.-Q."/>
        </authorList>
    </citation>
    <scope>NUCLEOTIDE SEQUENCE [LARGE SCALE GENOMIC DNA]</scope>
    <source>
        <strain evidence="10 11">LN3S51</strain>
    </source>
</reference>
<evidence type="ECO:0000256" key="6">
    <source>
        <dbReference type="ARBA" id="ARBA00023235"/>
    </source>
</evidence>
<dbReference type="HAMAP" id="MF_00197">
    <property type="entry name" value="DAP_epimerase"/>
    <property type="match status" value="1"/>
</dbReference>
<dbReference type="PANTHER" id="PTHR31689:SF0">
    <property type="entry name" value="DIAMINOPIMELATE EPIMERASE"/>
    <property type="match status" value="1"/>
</dbReference>
<comment type="pathway">
    <text evidence="1 8">Amino-acid biosynthesis; L-lysine biosynthesis via DAP pathway; DL-2,6-diaminopimelate from LL-2,6-diaminopimelate: step 1/1.</text>
</comment>
<dbReference type="KEGG" id="lit:FPZ52_08615"/>
<keyword evidence="4 8" id="KW-0028">Amino-acid biosynthesis</keyword>
<feature type="binding site" evidence="8">
    <location>
        <begin position="219"/>
        <end position="220"/>
    </location>
    <ligand>
        <name>substrate</name>
    </ligand>
</feature>
<evidence type="ECO:0000256" key="7">
    <source>
        <dbReference type="ARBA" id="ARBA00051712"/>
    </source>
</evidence>
<evidence type="ECO:0000256" key="3">
    <source>
        <dbReference type="ARBA" id="ARBA00013080"/>
    </source>
</evidence>
<dbReference type="EC" id="5.1.1.7" evidence="3 8"/>
<evidence type="ECO:0000256" key="5">
    <source>
        <dbReference type="ARBA" id="ARBA00023154"/>
    </source>
</evidence>
<feature type="binding site" evidence="8">
    <location>
        <position position="191"/>
    </location>
    <ligand>
        <name>substrate</name>
    </ligand>
</feature>
<evidence type="ECO:0000256" key="8">
    <source>
        <dbReference type="HAMAP-Rule" id="MF_00197"/>
    </source>
</evidence>
<keyword evidence="5 8" id="KW-0457">Lysine biosynthesis</keyword>
<evidence type="ECO:0000256" key="1">
    <source>
        <dbReference type="ARBA" id="ARBA00005196"/>
    </source>
</evidence>
<dbReference type="InterPro" id="IPR001653">
    <property type="entry name" value="DAP_epimerase_DapF"/>
</dbReference>
<feature type="binding site" evidence="8">
    <location>
        <begin position="209"/>
        <end position="210"/>
    </location>
    <ligand>
        <name>substrate</name>
    </ligand>
</feature>
<comment type="subunit">
    <text evidence="8">Homodimer.</text>
</comment>
<dbReference type="AlphaFoldDB" id="A0A5B8I8H5"/>
<dbReference type="PROSITE" id="PS01326">
    <property type="entry name" value="DAP_EPIMERASE"/>
    <property type="match status" value="1"/>
</dbReference>
<dbReference type="PANTHER" id="PTHR31689">
    <property type="entry name" value="DIAMINOPIMELATE EPIMERASE, CHLOROPLASTIC"/>
    <property type="match status" value="1"/>
</dbReference>
<dbReference type="Gene3D" id="3.10.310.10">
    <property type="entry name" value="Diaminopimelate Epimerase, Chain A, domain 1"/>
    <property type="match status" value="2"/>
</dbReference>
<feature type="binding site" evidence="8">
    <location>
        <position position="20"/>
    </location>
    <ligand>
        <name>substrate</name>
    </ligand>
</feature>
<feature type="site" description="Could be important to modulate the pK values of the two catalytic cysteine residues" evidence="8">
    <location>
        <position position="160"/>
    </location>
</feature>
<comment type="similarity">
    <text evidence="2 8">Belongs to the diaminopimelate epimerase family.</text>
</comment>
<evidence type="ECO:0000313" key="10">
    <source>
        <dbReference type="EMBL" id="QDY70295.1"/>
    </source>
</evidence>
<feature type="binding site" evidence="8">
    <location>
        <begin position="81"/>
        <end position="82"/>
    </location>
    <ligand>
        <name>substrate</name>
    </ligand>
</feature>
<feature type="site" description="Could be important to modulate the pK values of the two catalytic cysteine residues" evidence="8">
    <location>
        <position position="209"/>
    </location>
</feature>
<dbReference type="RefSeq" id="WP_146365714.1">
    <property type="nucleotide sequence ID" value="NZ_CP042261.1"/>
</dbReference>
<evidence type="ECO:0000256" key="2">
    <source>
        <dbReference type="ARBA" id="ARBA00010219"/>
    </source>
</evidence>
<feature type="binding site" evidence="8">
    <location>
        <position position="158"/>
    </location>
    <ligand>
        <name>substrate</name>
    </ligand>
</feature>
<dbReference type="GO" id="GO:0009089">
    <property type="term" value="P:lysine biosynthetic process via diaminopimelate"/>
    <property type="evidence" value="ECO:0007669"/>
    <property type="project" value="UniProtKB-UniRule"/>
</dbReference>
<dbReference type="SUPFAM" id="SSF54506">
    <property type="entry name" value="Diaminopimelate epimerase-like"/>
    <property type="match status" value="2"/>
</dbReference>
<name>A0A5B8I8H5_9RHOB</name>
<dbReference type="Pfam" id="PF01678">
    <property type="entry name" value="DAP_epimerase"/>
    <property type="match status" value="2"/>
</dbReference>
<keyword evidence="11" id="KW-1185">Reference proteome</keyword>
<dbReference type="OrthoDB" id="9805408at2"/>
<dbReference type="GO" id="GO:0005829">
    <property type="term" value="C:cytosol"/>
    <property type="evidence" value="ECO:0007669"/>
    <property type="project" value="TreeGrafter"/>
</dbReference>
<accession>A0A5B8I8H5</accession>
<feature type="active site" description="Proton donor" evidence="8">
    <location>
        <position position="80"/>
    </location>
</feature>
<proteinExistence type="inferred from homology"/>
<dbReference type="UniPathway" id="UPA00034">
    <property type="reaction ID" value="UER00025"/>
</dbReference>
<sequence>MRDSVNTERLAFLKMHGLGNDFVIVDSRGRDAVVTPDLARKLGDRHRGVGYDQLAEIRDGRDSDIALDFWNSDGTRAGACGNATRCVADIVMDAAVRRNVTIRTARGLLSAKRLDDGLVSVNMGLPESEWDAIPLARPVSDLDALPLPGKPSAVGMGNPHCVFFVEDADSVDVEDRGPSVENDPLFPEATNVEFVHVIDRTEIRMRVWERGTGITLACGSGACAAAVAAHRRGLIDSAVTVRLDGGPLHIRIADEGVWMTGATAKVFEAELDPSMWGTTDG</sequence>
<comment type="function">
    <text evidence="8">Catalyzes the stereoinversion of LL-2,6-diaminopimelate (L,L-DAP) to meso-diaminopimelate (meso-DAP), a precursor of L-lysine and an essential component of the bacterial peptidoglycan.</text>
</comment>
<dbReference type="InterPro" id="IPR018510">
    <property type="entry name" value="DAP_epimerase_AS"/>
</dbReference>
<keyword evidence="6 8" id="KW-0413">Isomerase</keyword>
<evidence type="ECO:0000256" key="4">
    <source>
        <dbReference type="ARBA" id="ARBA00022605"/>
    </source>
</evidence>
<protein>
    <recommendedName>
        <fullName evidence="3 8">Diaminopimelate epimerase</fullName>
        <shortName evidence="8">DAP epimerase</shortName>
        <ecNumber evidence="3 8">5.1.1.7</ecNumber>
    </recommendedName>
    <alternativeName>
        <fullName evidence="8">PLP-independent amino acid racemase</fullName>
    </alternativeName>
</protein>
<feature type="active site" description="Proton acceptor" evidence="8">
    <location>
        <position position="218"/>
    </location>
</feature>
<dbReference type="EMBL" id="CP042261">
    <property type="protein sequence ID" value="QDY70295.1"/>
    <property type="molecule type" value="Genomic_DNA"/>
</dbReference>
<feature type="binding site" evidence="8">
    <location>
        <position position="53"/>
    </location>
    <ligand>
        <name>substrate</name>
    </ligand>
</feature>
<organism evidence="10 11">
    <name type="scientific">Qingshengfaniella alkalisoli</name>
    <dbReference type="NCBI Taxonomy" id="2599296"/>
    <lineage>
        <taxon>Bacteria</taxon>
        <taxon>Pseudomonadati</taxon>
        <taxon>Pseudomonadota</taxon>
        <taxon>Alphaproteobacteria</taxon>
        <taxon>Rhodobacterales</taxon>
        <taxon>Paracoccaceae</taxon>
        <taxon>Qingshengfaniella</taxon>
    </lineage>
</organism>
<dbReference type="NCBIfam" id="TIGR00652">
    <property type="entry name" value="DapF"/>
    <property type="match status" value="1"/>
</dbReference>
<dbReference type="GO" id="GO:0008837">
    <property type="term" value="F:diaminopimelate epimerase activity"/>
    <property type="evidence" value="ECO:0007669"/>
    <property type="project" value="UniProtKB-UniRule"/>
</dbReference>
<feature type="binding site" evidence="8">
    <location>
        <position position="71"/>
    </location>
    <ligand>
        <name>substrate</name>
    </ligand>
</feature>
<evidence type="ECO:0000313" key="11">
    <source>
        <dbReference type="Proteomes" id="UP000318483"/>
    </source>
</evidence>
<comment type="subcellular location">
    <subcellularLocation>
        <location evidence="8">Cytoplasm</location>
    </subcellularLocation>
</comment>
<comment type="catalytic activity">
    <reaction evidence="7 8">
        <text>(2S,6S)-2,6-diaminopimelate = meso-2,6-diaminopimelate</text>
        <dbReference type="Rhea" id="RHEA:15393"/>
        <dbReference type="ChEBI" id="CHEBI:57609"/>
        <dbReference type="ChEBI" id="CHEBI:57791"/>
        <dbReference type="EC" id="5.1.1.7"/>
    </reaction>
</comment>